<gene>
    <name evidence="4" type="ORF">GPA25_23470</name>
</gene>
<evidence type="ECO:0000313" key="4">
    <source>
        <dbReference type="EMBL" id="NMG77711.1"/>
    </source>
</evidence>
<sequence length="447" mass="50469">MQRRTVGIDLAISAVQVAQIFDDGVPVGKPLRFRLTANDLKQFVDAVVRDVPLGVPIVAVMEPTGMAWFPVASWLEGVGVRVIRVKGQRVKALRQYLSEHAKTDLADAHVLGALPSFGYRSLDPVHVPSPQHHALQRLTKQRHRYQELICSSRRRILDLIRWACPELEPVLPDTTTRLTLAILADFFDPHRVLKTRRDTLARFIADNASGNHPHSGPFVDDLVKSLKETARKTIALHADRLDFQALQFEVRQEVEMLRLLSQNIAELEKRSELLYEQVHPSDALRSIPGIGITLAPLLAGVIARTERFRNERQIRGFCGLFPKKNSSGGIERPGQRITKSGSDRIKRALFLAADTARKIDPDLAAVYWRLMVKKGHHHKQAICAVATRLVNRIYKTMKTGQRYILRGPNGQEISVAEAKRIVRDQFTVPEEIRRARRRHVEIAPSPA</sequence>
<dbReference type="PANTHER" id="PTHR33055">
    <property type="entry name" value="TRANSPOSASE FOR INSERTION SEQUENCE ELEMENT IS1111A"/>
    <property type="match status" value="1"/>
</dbReference>
<dbReference type="RefSeq" id="WP_169262820.1">
    <property type="nucleotide sequence ID" value="NZ_WTVQ01000096.1"/>
</dbReference>
<protein>
    <submittedName>
        <fullName evidence="4">IS110 family transposase</fullName>
    </submittedName>
</protein>
<evidence type="ECO:0000313" key="5">
    <source>
        <dbReference type="Proteomes" id="UP000648984"/>
    </source>
</evidence>
<evidence type="ECO:0000259" key="3">
    <source>
        <dbReference type="Pfam" id="PF02371"/>
    </source>
</evidence>
<feature type="domain" description="Transposase IS110-like N-terminal" evidence="2">
    <location>
        <begin position="6"/>
        <end position="157"/>
    </location>
</feature>
<keyword evidence="5" id="KW-1185">Reference proteome</keyword>
<feature type="domain" description="Transposase IS116/IS110/IS902 C-terminal" evidence="3">
    <location>
        <begin position="282"/>
        <end position="367"/>
    </location>
</feature>
<dbReference type="InterPro" id="IPR003346">
    <property type="entry name" value="Transposase_20"/>
</dbReference>
<dbReference type="Pfam" id="PF02371">
    <property type="entry name" value="Transposase_20"/>
    <property type="match status" value="1"/>
</dbReference>
<evidence type="ECO:0000256" key="1">
    <source>
        <dbReference type="SAM" id="Coils"/>
    </source>
</evidence>
<comment type="caution">
    <text evidence="4">The sequence shown here is derived from an EMBL/GenBank/DDBJ whole genome shotgun (WGS) entry which is preliminary data.</text>
</comment>
<keyword evidence="1" id="KW-0175">Coiled coil</keyword>
<dbReference type="PANTHER" id="PTHR33055:SF13">
    <property type="entry name" value="TRANSPOSASE"/>
    <property type="match status" value="1"/>
</dbReference>
<dbReference type="InterPro" id="IPR002525">
    <property type="entry name" value="Transp_IS110-like_N"/>
</dbReference>
<name>A0ABX1QKA3_9RHOO</name>
<organism evidence="4 5">
    <name type="scientific">Aromatoleum diolicum</name>
    <dbReference type="NCBI Taxonomy" id="75796"/>
    <lineage>
        <taxon>Bacteria</taxon>
        <taxon>Pseudomonadati</taxon>
        <taxon>Pseudomonadota</taxon>
        <taxon>Betaproteobacteria</taxon>
        <taxon>Rhodocyclales</taxon>
        <taxon>Rhodocyclaceae</taxon>
        <taxon>Aromatoleum</taxon>
    </lineage>
</organism>
<proteinExistence type="predicted"/>
<dbReference type="Pfam" id="PF01548">
    <property type="entry name" value="DEDD_Tnp_IS110"/>
    <property type="match status" value="1"/>
</dbReference>
<feature type="coiled-coil region" evidence="1">
    <location>
        <begin position="250"/>
        <end position="277"/>
    </location>
</feature>
<reference evidence="4 5" key="1">
    <citation type="submission" date="2019-12" db="EMBL/GenBank/DDBJ databases">
        <title>Comparative genomics gives insights into the taxonomy of the Azoarcus-Aromatoleum group and reveals separate origins of nif in the plant-associated Azoarcus and non-plant-associated Aromatoleum sub-groups.</title>
        <authorList>
            <person name="Lafos M."/>
            <person name="Maluk M."/>
            <person name="Batista M."/>
            <person name="Junghare M."/>
            <person name="Carmona M."/>
            <person name="Faoro H."/>
            <person name="Cruz L.M."/>
            <person name="Battistoni F."/>
            <person name="De Souza E."/>
            <person name="Pedrosa F."/>
            <person name="Chen W.-M."/>
            <person name="Poole P.S."/>
            <person name="Dixon R.A."/>
            <person name="James E.K."/>
        </authorList>
    </citation>
    <scope>NUCLEOTIDE SEQUENCE [LARGE SCALE GENOMIC DNA]</scope>
    <source>
        <strain evidence="4 5">22Lin</strain>
    </source>
</reference>
<dbReference type="EMBL" id="WTVQ01000096">
    <property type="protein sequence ID" value="NMG77711.1"/>
    <property type="molecule type" value="Genomic_DNA"/>
</dbReference>
<accession>A0ABX1QKA3</accession>
<dbReference type="NCBIfam" id="NF033542">
    <property type="entry name" value="transpos_IS110"/>
    <property type="match status" value="1"/>
</dbReference>
<dbReference type="Proteomes" id="UP000648984">
    <property type="component" value="Unassembled WGS sequence"/>
</dbReference>
<dbReference type="InterPro" id="IPR047650">
    <property type="entry name" value="Transpos_IS110"/>
</dbReference>
<evidence type="ECO:0000259" key="2">
    <source>
        <dbReference type="Pfam" id="PF01548"/>
    </source>
</evidence>